<dbReference type="EMBL" id="UXUI01010848">
    <property type="protein sequence ID" value="VDD95687.1"/>
    <property type="molecule type" value="Genomic_DNA"/>
</dbReference>
<proteinExistence type="predicted"/>
<reference evidence="1 2" key="2">
    <citation type="submission" date="2018-10" db="EMBL/GenBank/DDBJ databases">
        <authorList>
            <consortium name="Pathogen Informatics"/>
        </authorList>
    </citation>
    <scope>NUCLEOTIDE SEQUENCE [LARGE SCALE GENOMIC DNA]</scope>
</reference>
<evidence type="ECO:0000313" key="1">
    <source>
        <dbReference type="EMBL" id="VDD95687.1"/>
    </source>
</evidence>
<dbReference type="Proteomes" id="UP000274131">
    <property type="component" value="Unassembled WGS sequence"/>
</dbReference>
<keyword evidence="2" id="KW-1185">Reference proteome</keyword>
<dbReference type="AlphaFoldDB" id="A0A0N4VJU2"/>
<protein>
    <submittedName>
        <fullName evidence="1 3">Uncharacterized protein</fullName>
    </submittedName>
</protein>
<accession>A0A0N4VJU2</accession>
<sequence length="48" mass="5618">MDNPSRLHLCCCPVLPFCRLFSSQKTNGVPLFFFPPFKVINTQKELFR</sequence>
<organism evidence="3">
    <name type="scientific">Enterobius vermicularis</name>
    <name type="common">Human pinworm</name>
    <dbReference type="NCBI Taxonomy" id="51028"/>
    <lineage>
        <taxon>Eukaryota</taxon>
        <taxon>Metazoa</taxon>
        <taxon>Ecdysozoa</taxon>
        <taxon>Nematoda</taxon>
        <taxon>Chromadorea</taxon>
        <taxon>Rhabditida</taxon>
        <taxon>Spirurina</taxon>
        <taxon>Oxyuridomorpha</taxon>
        <taxon>Oxyuroidea</taxon>
        <taxon>Oxyuridae</taxon>
        <taxon>Enterobius</taxon>
    </lineage>
</organism>
<evidence type="ECO:0000313" key="2">
    <source>
        <dbReference type="Proteomes" id="UP000274131"/>
    </source>
</evidence>
<gene>
    <name evidence="1" type="ORF">EVEC_LOCUS10438</name>
</gene>
<evidence type="ECO:0000313" key="3">
    <source>
        <dbReference type="WBParaSite" id="EVEC_0001111301-mRNA-1"/>
    </source>
</evidence>
<dbReference type="WBParaSite" id="EVEC_0001111301-mRNA-1">
    <property type="protein sequence ID" value="EVEC_0001111301-mRNA-1"/>
    <property type="gene ID" value="EVEC_0001111301"/>
</dbReference>
<name>A0A0N4VJU2_ENTVE</name>
<reference evidence="3" key="1">
    <citation type="submission" date="2017-02" db="UniProtKB">
        <authorList>
            <consortium name="WormBaseParasite"/>
        </authorList>
    </citation>
    <scope>IDENTIFICATION</scope>
</reference>